<proteinExistence type="predicted"/>
<dbReference type="Pfam" id="PF20434">
    <property type="entry name" value="BD-FAE"/>
    <property type="match status" value="1"/>
</dbReference>
<evidence type="ECO:0000256" key="2">
    <source>
        <dbReference type="SAM" id="MobiDB-lite"/>
    </source>
</evidence>
<dbReference type="Proteomes" id="UP000199771">
    <property type="component" value="Unassembled WGS sequence"/>
</dbReference>
<name>A0A1I2KEN6_9GAMM</name>
<dbReference type="Gene3D" id="3.40.50.1820">
    <property type="entry name" value="alpha/beta hydrolase"/>
    <property type="match status" value="1"/>
</dbReference>
<evidence type="ECO:0000313" key="4">
    <source>
        <dbReference type="EMBL" id="SFF63561.1"/>
    </source>
</evidence>
<feature type="region of interest" description="Disordered" evidence="2">
    <location>
        <begin position="280"/>
        <end position="312"/>
    </location>
</feature>
<organism evidence="4 5">
    <name type="scientific">Fontimonas thermophila</name>
    <dbReference type="NCBI Taxonomy" id="1076937"/>
    <lineage>
        <taxon>Bacteria</taxon>
        <taxon>Pseudomonadati</taxon>
        <taxon>Pseudomonadota</taxon>
        <taxon>Gammaproteobacteria</taxon>
        <taxon>Nevskiales</taxon>
        <taxon>Nevskiaceae</taxon>
        <taxon>Fontimonas</taxon>
    </lineage>
</organism>
<dbReference type="STRING" id="1076937.SAMN04488120_1158"/>
<reference evidence="4 5" key="1">
    <citation type="submission" date="2016-10" db="EMBL/GenBank/DDBJ databases">
        <authorList>
            <person name="de Groot N.N."/>
        </authorList>
    </citation>
    <scope>NUCLEOTIDE SEQUENCE [LARGE SCALE GENOMIC DNA]</scope>
    <source>
        <strain evidence="4 5">DSM 23609</strain>
    </source>
</reference>
<protein>
    <submittedName>
        <fullName evidence="4">Acetyl esterase/lipase</fullName>
    </submittedName>
</protein>
<gene>
    <name evidence="4" type="ORF">SAMN04488120_1158</name>
</gene>
<dbReference type="InterPro" id="IPR029058">
    <property type="entry name" value="AB_hydrolase_fold"/>
</dbReference>
<evidence type="ECO:0000313" key="5">
    <source>
        <dbReference type="Proteomes" id="UP000199771"/>
    </source>
</evidence>
<dbReference type="SUPFAM" id="SSF53474">
    <property type="entry name" value="alpha/beta-Hydrolases"/>
    <property type="match status" value="1"/>
</dbReference>
<dbReference type="EMBL" id="FOOC01000015">
    <property type="protein sequence ID" value="SFF63561.1"/>
    <property type="molecule type" value="Genomic_DNA"/>
</dbReference>
<evidence type="ECO:0000259" key="3">
    <source>
        <dbReference type="Pfam" id="PF20434"/>
    </source>
</evidence>
<dbReference type="GO" id="GO:0016787">
    <property type="term" value="F:hydrolase activity"/>
    <property type="evidence" value="ECO:0007669"/>
    <property type="project" value="UniProtKB-KW"/>
</dbReference>
<accession>A0A1I2KEN6</accession>
<dbReference type="InterPro" id="IPR050300">
    <property type="entry name" value="GDXG_lipolytic_enzyme"/>
</dbReference>
<evidence type="ECO:0000256" key="1">
    <source>
        <dbReference type="ARBA" id="ARBA00022801"/>
    </source>
</evidence>
<dbReference type="InterPro" id="IPR049492">
    <property type="entry name" value="BD-FAE-like_dom"/>
</dbReference>
<dbReference type="PANTHER" id="PTHR48081:SF9">
    <property type="entry name" value="CARBOXYLESTERASE"/>
    <property type="match status" value="1"/>
</dbReference>
<dbReference type="PANTHER" id="PTHR48081">
    <property type="entry name" value="AB HYDROLASE SUPERFAMILY PROTEIN C4A8.06C"/>
    <property type="match status" value="1"/>
</dbReference>
<keyword evidence="5" id="KW-1185">Reference proteome</keyword>
<keyword evidence="1" id="KW-0378">Hydrolase</keyword>
<feature type="domain" description="BD-FAE-like" evidence="3">
    <location>
        <begin position="27"/>
        <end position="211"/>
    </location>
</feature>
<sequence length="312" mass="33979">MLNRFSADTGYRLTPGLLYDRTLNLALDVYQPEQASGAPVVVFFHGGRWSEGDKNQYKFVGQALASRGFVAVIPDFRQYPAVRFPAFVEDAARAVRWARNAARAYGGDPAQLFVMGHSSGAHIAALLALNEDYLKAVGGSRTWLRGMIGLAGAYDFMPITAPDLRDIFGPVEKFALSQPIYYVDGQNPPLLLIHGRDDKVVPVKNTENLARAVAKAGGPVETVIYESLSHAMVIGSLASYLRGRADVLDNIEDFIQRTVKTPQAVRRPVEIQATPLIIEDTRDLRTQELPPSPAGPIEDSGADPARPVPVAP</sequence>
<dbReference type="AlphaFoldDB" id="A0A1I2KEN6"/>